<dbReference type="EMBL" id="PRDW01000009">
    <property type="protein sequence ID" value="PPB83281.1"/>
    <property type="molecule type" value="Genomic_DNA"/>
</dbReference>
<accession>A0A2P5K990</accession>
<sequence>MMAHTIDASPYGLRGQAALLASWRALARPLEQWPAMQFRIAMGALAALSFGGTLYVSQSSHDERMRAEAVAVAGLRAKTAQAHRQVSALPALRRQLEKVRAVRIDPDIAQHMQRIDTLAARAGLLLDSVEPVAEVAVGERRGEGAQAVDRQTARLAASGDFIGAWSFLGSLSALPVIAIPDEVQLKADGGQLSLRALLTIYGMRGGPGLAAAGCGREWVREPRVPLPTRSLAADAVRVHDASRDAAVERGVDADRRRTGNPPSPLPSDPFSGSRARQTRMASVTSPVWIGTIWSGSRRIAVVDAIKPRLPAAPGDGADLAAGAIADDAAWEAGRSNHGPSAPPAEGYG</sequence>
<dbReference type="RefSeq" id="WP_146064049.1">
    <property type="nucleotide sequence ID" value="NZ_CP062178.1"/>
</dbReference>
<dbReference type="Proteomes" id="UP000243096">
    <property type="component" value="Unassembled WGS sequence"/>
</dbReference>
<evidence type="ECO:0000313" key="2">
    <source>
        <dbReference type="EMBL" id="PPB83281.1"/>
    </source>
</evidence>
<evidence type="ECO:0000313" key="3">
    <source>
        <dbReference type="Proteomes" id="UP000243096"/>
    </source>
</evidence>
<organism evidence="2 3">
    <name type="scientific">Mycetohabitans endofungorum</name>
    <dbReference type="NCBI Taxonomy" id="417203"/>
    <lineage>
        <taxon>Bacteria</taxon>
        <taxon>Pseudomonadati</taxon>
        <taxon>Pseudomonadota</taxon>
        <taxon>Betaproteobacteria</taxon>
        <taxon>Burkholderiales</taxon>
        <taxon>Burkholderiaceae</taxon>
        <taxon>Mycetohabitans</taxon>
    </lineage>
</organism>
<name>A0A2P5K990_9BURK</name>
<reference evidence="2 3" key="1">
    <citation type="submission" date="2018-01" db="EMBL/GenBank/DDBJ databases">
        <title>Genomic Encyclopedia of Type Strains, Phase III (KMG-III): the genomes of soil and plant-associated and newly described type strains.</title>
        <authorList>
            <person name="Whitman W."/>
        </authorList>
    </citation>
    <scope>NUCLEOTIDE SEQUENCE [LARGE SCALE GENOMIC DNA]</scope>
    <source>
        <strain evidence="2 3">HKI456</strain>
    </source>
</reference>
<protein>
    <submittedName>
        <fullName evidence="2">Uncharacterized protein</fullName>
    </submittedName>
</protein>
<gene>
    <name evidence="2" type="ORF">B0O95_109108</name>
</gene>
<proteinExistence type="predicted"/>
<feature type="region of interest" description="Disordered" evidence="1">
    <location>
        <begin position="243"/>
        <end position="279"/>
    </location>
</feature>
<dbReference type="AlphaFoldDB" id="A0A2P5K990"/>
<evidence type="ECO:0000256" key="1">
    <source>
        <dbReference type="SAM" id="MobiDB-lite"/>
    </source>
</evidence>
<keyword evidence="3" id="KW-1185">Reference proteome</keyword>
<feature type="compositionally biased region" description="Basic and acidic residues" evidence="1">
    <location>
        <begin position="243"/>
        <end position="257"/>
    </location>
</feature>
<comment type="caution">
    <text evidence="2">The sequence shown here is derived from an EMBL/GenBank/DDBJ whole genome shotgun (WGS) entry which is preliminary data.</text>
</comment>
<dbReference type="OrthoDB" id="9127507at2"/>